<organism evidence="4 5">
    <name type="scientific">Ideonella paludis</name>
    <dbReference type="NCBI Taxonomy" id="1233411"/>
    <lineage>
        <taxon>Bacteria</taxon>
        <taxon>Pseudomonadati</taxon>
        <taxon>Pseudomonadota</taxon>
        <taxon>Betaproteobacteria</taxon>
        <taxon>Burkholderiales</taxon>
        <taxon>Sphaerotilaceae</taxon>
        <taxon>Ideonella</taxon>
    </lineage>
</organism>
<dbReference type="InterPro" id="IPR007390">
    <property type="entry name" value="Spore_V_R"/>
</dbReference>
<reference evidence="4 5" key="1">
    <citation type="submission" date="2021-04" db="EMBL/GenBank/DDBJ databases">
        <title>The genome sequence of type strain Ideonella paludis KCTC 32238.</title>
        <authorList>
            <person name="Liu Y."/>
        </authorList>
    </citation>
    <scope>NUCLEOTIDE SEQUENCE [LARGE SCALE GENOMIC DNA]</scope>
    <source>
        <strain evidence="4 5">KCTC 32238</strain>
    </source>
</reference>
<dbReference type="PANTHER" id="PTHR30029:SF2">
    <property type="entry name" value="STAGE V SPORULATION PROTEIN R"/>
    <property type="match status" value="1"/>
</dbReference>
<dbReference type="Proteomes" id="UP000672097">
    <property type="component" value="Unassembled WGS sequence"/>
</dbReference>
<feature type="region of interest" description="Disordered" evidence="1">
    <location>
        <begin position="1"/>
        <end position="58"/>
    </location>
</feature>
<dbReference type="Pfam" id="PF04293">
    <property type="entry name" value="SpoVR"/>
    <property type="match status" value="1"/>
</dbReference>
<sequence>MLGEALHGPLVPPSSEPFSQDRRHTTAGPLPPTGDRRKPRTSLQEPLPYLPRPDKPLPDPSDWTFELIEQYHEVIQKTAQRFGLDTYPNQLEIITAEQMMDAYASVGMPVNYRHWSYGKEFIATEKNYKRGHMGLAYEIVINSNPCISYLMEENTMAMQALVIAHAAYGHNSFFKGNYLFRMWTDAASIIDYLVYARNYVAECEQRHGVETVELFLDSCHALQNHGVDRYRRPAKRSLAEELAQRKEREAYAQQQINDLWRTLPKAKEDHEATAAAKRFPAEPEENLLYFIEKHAPLLEPWQREIIRIVRKTAQYFYPQRQTQVMNEGWATFWHHKLLNEMYDNGFLTDGVMIEWLTSHSNVVYQPKVGDRGYSGFNPYALGFAMYTDIKRICEEPTEEDRRWFPDIAGKPWLPVLEDAMRNFKDESFIGQYLSPKLMRDFRLFAIRDDDQKPDITVTAIHDDEGYRRLRETLSRQYDLGTREPNIQVWNVNLRGDRSLTLRHTQHNNRPLDPSASEVLKHVARLWGFGVQLESVNGGGEVTAQWAVPAPQG</sequence>
<accession>A0ABS5DTB3</accession>
<feature type="domain" description="SpoVR protein-like N-terminal" evidence="2">
    <location>
        <begin position="62"/>
        <end position="480"/>
    </location>
</feature>
<evidence type="ECO:0000313" key="5">
    <source>
        <dbReference type="Proteomes" id="UP000672097"/>
    </source>
</evidence>
<dbReference type="InterPro" id="IPR057008">
    <property type="entry name" value="SpoVR-like_C"/>
</dbReference>
<evidence type="ECO:0000259" key="3">
    <source>
        <dbReference type="Pfam" id="PF24755"/>
    </source>
</evidence>
<dbReference type="EMBL" id="JAGQDG010000001">
    <property type="protein sequence ID" value="MBQ0934377.1"/>
    <property type="molecule type" value="Genomic_DNA"/>
</dbReference>
<name>A0ABS5DTB3_9BURK</name>
<feature type="domain" description="SpoVR-like C-terminal" evidence="3">
    <location>
        <begin position="484"/>
        <end position="536"/>
    </location>
</feature>
<dbReference type="Pfam" id="PF24755">
    <property type="entry name" value="SpoVR_C"/>
    <property type="match status" value="1"/>
</dbReference>
<gene>
    <name evidence="4" type="ORF">KAK11_03475</name>
</gene>
<dbReference type="NCBIfam" id="NF008737">
    <property type="entry name" value="PRK11767.1"/>
    <property type="match status" value="1"/>
</dbReference>
<dbReference type="PANTHER" id="PTHR30029">
    <property type="entry name" value="STAGE V SPORULATION PROTEIN R"/>
    <property type="match status" value="1"/>
</dbReference>
<evidence type="ECO:0000259" key="2">
    <source>
        <dbReference type="Pfam" id="PF04293"/>
    </source>
</evidence>
<evidence type="ECO:0000313" key="4">
    <source>
        <dbReference type="EMBL" id="MBQ0934377.1"/>
    </source>
</evidence>
<proteinExistence type="predicted"/>
<dbReference type="InterPro" id="IPR056174">
    <property type="entry name" value="SpoVR_N"/>
</dbReference>
<evidence type="ECO:0000256" key="1">
    <source>
        <dbReference type="SAM" id="MobiDB-lite"/>
    </source>
</evidence>
<comment type="caution">
    <text evidence="4">The sequence shown here is derived from an EMBL/GenBank/DDBJ whole genome shotgun (WGS) entry which is preliminary data.</text>
</comment>
<dbReference type="InterPro" id="IPR057270">
    <property type="entry name" value="Ycgb-like"/>
</dbReference>
<protein>
    <submittedName>
        <fullName evidence="4">SpoVR family protein</fullName>
    </submittedName>
</protein>
<keyword evidence="5" id="KW-1185">Reference proteome</keyword>